<dbReference type="SUPFAM" id="SSF56112">
    <property type="entry name" value="Protein kinase-like (PK-like)"/>
    <property type="match status" value="1"/>
</dbReference>
<dbReference type="OrthoDB" id="63267at2759"/>
<evidence type="ECO:0000256" key="7">
    <source>
        <dbReference type="ARBA" id="ARBA00047292"/>
    </source>
</evidence>
<dbReference type="GO" id="GO:0005829">
    <property type="term" value="C:cytosol"/>
    <property type="evidence" value="ECO:0007669"/>
    <property type="project" value="TreeGrafter"/>
</dbReference>
<keyword evidence="13" id="KW-1185">Reference proteome</keyword>
<dbReference type="InterPro" id="IPR000719">
    <property type="entry name" value="Prot_kinase_dom"/>
</dbReference>
<dbReference type="PANTHER" id="PTHR24353">
    <property type="entry name" value="CYCLIC NUCLEOTIDE-DEPENDENT PROTEIN KINASE"/>
    <property type="match status" value="1"/>
</dbReference>
<feature type="binding site" evidence="9">
    <location>
        <position position="306"/>
    </location>
    <ligand>
        <name>ATP</name>
        <dbReference type="ChEBI" id="CHEBI:30616"/>
    </ligand>
</feature>
<comment type="catalytic activity">
    <reaction evidence="7">
        <text>L-threonyl-[protein] + ATP = O-phospho-L-threonyl-[protein] + ADP + H(+)</text>
        <dbReference type="Rhea" id="RHEA:46608"/>
        <dbReference type="Rhea" id="RHEA-COMP:11060"/>
        <dbReference type="Rhea" id="RHEA-COMP:11605"/>
        <dbReference type="ChEBI" id="CHEBI:15378"/>
        <dbReference type="ChEBI" id="CHEBI:30013"/>
        <dbReference type="ChEBI" id="CHEBI:30616"/>
        <dbReference type="ChEBI" id="CHEBI:61977"/>
        <dbReference type="ChEBI" id="CHEBI:456216"/>
        <dbReference type="EC" id="2.7.11.11"/>
    </reaction>
</comment>
<dbReference type="Pfam" id="PF00069">
    <property type="entry name" value="Pkinase"/>
    <property type="match status" value="1"/>
</dbReference>
<dbReference type="GO" id="GO:0004691">
    <property type="term" value="F:cAMP-dependent protein kinase activity"/>
    <property type="evidence" value="ECO:0007669"/>
    <property type="project" value="UniProtKB-EC"/>
</dbReference>
<dbReference type="PROSITE" id="PS00107">
    <property type="entry name" value="PROTEIN_KINASE_ATP"/>
    <property type="match status" value="1"/>
</dbReference>
<dbReference type="CDD" id="cd05580">
    <property type="entry name" value="STKc_PKA_like"/>
    <property type="match status" value="1"/>
</dbReference>
<protein>
    <recommendedName>
        <fullName evidence="1">cAMP-dependent protein kinase</fullName>
        <ecNumber evidence="1">2.7.11.11</ecNumber>
    </recommendedName>
</protein>
<evidence type="ECO:0000256" key="1">
    <source>
        <dbReference type="ARBA" id="ARBA00012444"/>
    </source>
</evidence>
<dbReference type="EC" id="2.7.11.11" evidence="1"/>
<comment type="catalytic activity">
    <reaction evidence="8">
        <text>L-seryl-[protein] + ATP = O-phospho-L-seryl-[protein] + ADP + H(+)</text>
        <dbReference type="Rhea" id="RHEA:17989"/>
        <dbReference type="Rhea" id="RHEA-COMP:9863"/>
        <dbReference type="Rhea" id="RHEA-COMP:11604"/>
        <dbReference type="ChEBI" id="CHEBI:15378"/>
        <dbReference type="ChEBI" id="CHEBI:29999"/>
        <dbReference type="ChEBI" id="CHEBI:30616"/>
        <dbReference type="ChEBI" id="CHEBI:83421"/>
        <dbReference type="ChEBI" id="CHEBI:456216"/>
        <dbReference type="EC" id="2.7.11.11"/>
    </reaction>
</comment>
<dbReference type="InterPro" id="IPR011009">
    <property type="entry name" value="Kinase-like_dom_sf"/>
</dbReference>
<gene>
    <name evidence="12" type="ORF">LY90DRAFT_380955</name>
</gene>
<proteinExistence type="predicted"/>
<dbReference type="InterPro" id="IPR000961">
    <property type="entry name" value="AGC-kinase_C"/>
</dbReference>
<dbReference type="STRING" id="1754190.A0A1Y2DPB2"/>
<evidence type="ECO:0000256" key="9">
    <source>
        <dbReference type="PROSITE-ProRule" id="PRU10141"/>
    </source>
</evidence>
<evidence type="ECO:0000256" key="5">
    <source>
        <dbReference type="ARBA" id="ARBA00022777"/>
    </source>
</evidence>
<dbReference type="GO" id="GO:0009653">
    <property type="term" value="P:anatomical structure morphogenesis"/>
    <property type="evidence" value="ECO:0007669"/>
    <property type="project" value="UniProtKB-ARBA"/>
</dbReference>
<dbReference type="AlphaFoldDB" id="A0A1Y2DPB2"/>
<dbReference type="PROSITE" id="PS50011">
    <property type="entry name" value="PROTEIN_KINASE_DOM"/>
    <property type="match status" value="1"/>
</dbReference>
<dbReference type="SMART" id="SM00220">
    <property type="entry name" value="S_TKc"/>
    <property type="match status" value="1"/>
</dbReference>
<evidence type="ECO:0000259" key="11">
    <source>
        <dbReference type="PROSITE" id="PS51285"/>
    </source>
</evidence>
<dbReference type="SMART" id="SM00133">
    <property type="entry name" value="S_TK_X"/>
    <property type="match status" value="1"/>
</dbReference>
<comment type="caution">
    <text evidence="12">The sequence shown here is derived from an EMBL/GenBank/DDBJ whole genome shotgun (WGS) entry which is preliminary data.</text>
</comment>
<dbReference type="FunFam" id="1.10.510.10:FF:000005">
    <property type="entry name" value="cAMP-dependent protein kinase catalytic subunit alpha"/>
    <property type="match status" value="1"/>
</dbReference>
<keyword evidence="3" id="KW-0808">Transferase</keyword>
<evidence type="ECO:0000313" key="12">
    <source>
        <dbReference type="EMBL" id="ORY61090.1"/>
    </source>
</evidence>
<dbReference type="InterPro" id="IPR008271">
    <property type="entry name" value="Ser/Thr_kinase_AS"/>
</dbReference>
<feature type="domain" description="AGC-kinase C-terminal" evidence="11">
    <location>
        <begin position="532"/>
        <end position="595"/>
    </location>
</feature>
<dbReference type="FunFam" id="3.30.200.20:FF:000042">
    <property type="entry name" value="Aurora kinase A"/>
    <property type="match status" value="1"/>
</dbReference>
<dbReference type="PROSITE" id="PS51285">
    <property type="entry name" value="AGC_KINASE_CTER"/>
    <property type="match status" value="1"/>
</dbReference>
<dbReference type="Proteomes" id="UP000193920">
    <property type="component" value="Unassembled WGS sequence"/>
</dbReference>
<keyword evidence="2" id="KW-0723">Serine/threonine-protein kinase</keyword>
<evidence type="ECO:0000256" key="2">
    <source>
        <dbReference type="ARBA" id="ARBA00022527"/>
    </source>
</evidence>
<evidence type="ECO:0000259" key="10">
    <source>
        <dbReference type="PROSITE" id="PS50011"/>
    </source>
</evidence>
<dbReference type="Gene3D" id="1.10.510.10">
    <property type="entry name" value="Transferase(Phosphotransferase) domain 1"/>
    <property type="match status" value="1"/>
</dbReference>
<dbReference type="PROSITE" id="PS00108">
    <property type="entry name" value="PROTEIN_KINASE_ST"/>
    <property type="match status" value="1"/>
</dbReference>
<feature type="domain" description="Protein kinase" evidence="10">
    <location>
        <begin position="277"/>
        <end position="531"/>
    </location>
</feature>
<keyword evidence="4 9" id="KW-0547">Nucleotide-binding</keyword>
<evidence type="ECO:0000256" key="3">
    <source>
        <dbReference type="ARBA" id="ARBA00022679"/>
    </source>
</evidence>
<dbReference type="EMBL" id="MCOG01000060">
    <property type="protein sequence ID" value="ORY61090.1"/>
    <property type="molecule type" value="Genomic_DNA"/>
</dbReference>
<evidence type="ECO:0000313" key="13">
    <source>
        <dbReference type="Proteomes" id="UP000193920"/>
    </source>
</evidence>
<accession>A0A1Y2DPB2</accession>
<evidence type="ECO:0000256" key="6">
    <source>
        <dbReference type="ARBA" id="ARBA00022840"/>
    </source>
</evidence>
<dbReference type="InterPro" id="IPR017441">
    <property type="entry name" value="Protein_kinase_ATP_BS"/>
</dbReference>
<keyword evidence="5 12" id="KW-0418">Kinase</keyword>
<name>A0A1Y2DPB2_9FUNG</name>
<keyword evidence="6 9" id="KW-0067">ATP-binding</keyword>
<organism evidence="12 13">
    <name type="scientific">Neocallimastix californiae</name>
    <dbReference type="NCBI Taxonomy" id="1754190"/>
    <lineage>
        <taxon>Eukaryota</taxon>
        <taxon>Fungi</taxon>
        <taxon>Fungi incertae sedis</taxon>
        <taxon>Chytridiomycota</taxon>
        <taxon>Chytridiomycota incertae sedis</taxon>
        <taxon>Neocallimastigomycetes</taxon>
        <taxon>Neocallimastigales</taxon>
        <taxon>Neocallimastigaceae</taxon>
        <taxon>Neocallimastix</taxon>
    </lineage>
</organism>
<evidence type="ECO:0000256" key="4">
    <source>
        <dbReference type="ARBA" id="ARBA00022741"/>
    </source>
</evidence>
<dbReference type="GO" id="GO:0005952">
    <property type="term" value="C:cAMP-dependent protein kinase complex"/>
    <property type="evidence" value="ECO:0007669"/>
    <property type="project" value="TreeGrafter"/>
</dbReference>
<dbReference type="GO" id="GO:0005634">
    <property type="term" value="C:nucleus"/>
    <property type="evidence" value="ECO:0007669"/>
    <property type="project" value="TreeGrafter"/>
</dbReference>
<dbReference type="Gene3D" id="3.30.200.20">
    <property type="entry name" value="Phosphorylase Kinase, domain 1"/>
    <property type="match status" value="1"/>
</dbReference>
<evidence type="ECO:0000256" key="8">
    <source>
        <dbReference type="ARBA" id="ARBA00047454"/>
    </source>
</evidence>
<dbReference type="GO" id="GO:0005524">
    <property type="term" value="F:ATP binding"/>
    <property type="evidence" value="ECO:0007669"/>
    <property type="project" value="UniProtKB-UniRule"/>
</dbReference>
<reference evidence="12 13" key="1">
    <citation type="submission" date="2016-08" db="EMBL/GenBank/DDBJ databases">
        <title>A Parts List for Fungal Cellulosomes Revealed by Comparative Genomics.</title>
        <authorList>
            <consortium name="DOE Joint Genome Institute"/>
            <person name="Haitjema C.H."/>
            <person name="Gilmore S.P."/>
            <person name="Henske J.K."/>
            <person name="Solomon K.V."/>
            <person name="De Groot R."/>
            <person name="Kuo A."/>
            <person name="Mondo S.J."/>
            <person name="Salamov A.A."/>
            <person name="Labutti K."/>
            <person name="Zhao Z."/>
            <person name="Chiniquy J."/>
            <person name="Barry K."/>
            <person name="Brewer H.M."/>
            <person name="Purvine S.O."/>
            <person name="Wright A.T."/>
            <person name="Boxma B."/>
            <person name="Van Alen T."/>
            <person name="Hackstein J.H."/>
            <person name="Baker S.E."/>
            <person name="Grigoriev I.V."/>
            <person name="O'Malley M.A."/>
        </authorList>
    </citation>
    <scope>NUCLEOTIDE SEQUENCE [LARGE SCALE GENOMIC DNA]</scope>
    <source>
        <strain evidence="12 13">G1</strain>
    </source>
</reference>
<dbReference type="PANTHER" id="PTHR24353:SF153">
    <property type="entry name" value="CAMP-DEPENDENT PROTEIN KINASE CATALYTIC SUBUNIT 1"/>
    <property type="match status" value="1"/>
</dbReference>
<sequence length="595" mass="67461">MASIVNKNSITATLPLVINTSKDKKLTKASRTSSSLNFENEFNRSLKSFGLNIKTKSLNTNNRCKNSLIHSANSNSQNINTLFKLTSPTTPTLLSPTPKKQSSIIYIRSNDYLSDADSENISSTLSETEPVTADSESTFTSSKNSIKNNINLNINTLLKDIKALNFKYKSIGFFDKNTTLKQSQENLEIIERSLLNNKHINNIRMSSNTETMVASSNDSLNNAISSLSVDFKSLILKSPTPPPTTKLPDIPPPYKPAPQYLPPPPPLKKNEINLDAFDIIKTIGTGSFGRVHLVKSHANNKYYAMKAIPKQHIAKEQQIEHIQEEKRILSELHHPLFIQLLGTFQTRTHLFIVTNYAAGGELFAELKKKTRFENSVARFYAAEVTIALEYLHSKDIIYRDLKPENIMLDVTGHIKLIDLGFAKHVPDVTYTLCGTPEYMAPEVILSKAYSKSVDWYALGILIYEMICGYPPFNDQDQLQLYKKILSGKIYWPSYVNEDANDLIKRLITPDLTERYGNLKNGADDIKGHKWFSDVNWDDIAKLSVTPPFIPEIYNEGDTRHFQRYSEPCDKEYYESKDQEALLDGTDDYSEFFEDF</sequence>